<feature type="region of interest" description="Disordered" evidence="1">
    <location>
        <begin position="1"/>
        <end position="34"/>
    </location>
</feature>
<keyword evidence="3" id="KW-1185">Reference proteome</keyword>
<comment type="caution">
    <text evidence="2">The sequence shown here is derived from an EMBL/GenBank/DDBJ whole genome shotgun (WGS) entry which is preliminary data.</text>
</comment>
<dbReference type="Pfam" id="PF10636">
    <property type="entry name" value="hemP"/>
    <property type="match status" value="1"/>
</dbReference>
<feature type="compositionally biased region" description="Low complexity" evidence="1">
    <location>
        <begin position="17"/>
        <end position="34"/>
    </location>
</feature>
<dbReference type="RefSeq" id="WP_171190035.1">
    <property type="nucleotide sequence ID" value="NZ_WTPX01000315.1"/>
</dbReference>
<protein>
    <recommendedName>
        <fullName evidence="4">Hemin uptake protein HemP</fullName>
    </recommendedName>
</protein>
<gene>
    <name evidence="2" type="ORF">LzC2_42480</name>
</gene>
<accession>A0ABX1VJ14</accession>
<evidence type="ECO:0000256" key="1">
    <source>
        <dbReference type="SAM" id="MobiDB-lite"/>
    </source>
</evidence>
<evidence type="ECO:0008006" key="4">
    <source>
        <dbReference type="Google" id="ProtNLM"/>
    </source>
</evidence>
<dbReference type="Gene3D" id="2.10.70.10">
    <property type="entry name" value="Complement Module, domain 1"/>
    <property type="match status" value="1"/>
</dbReference>
<evidence type="ECO:0000313" key="2">
    <source>
        <dbReference type="EMBL" id="NNJ28137.1"/>
    </source>
</evidence>
<dbReference type="EMBL" id="WTPX01000315">
    <property type="protein sequence ID" value="NNJ28137.1"/>
    <property type="molecule type" value="Genomic_DNA"/>
</dbReference>
<reference evidence="2 3" key="1">
    <citation type="journal article" date="2020" name="Syst. Appl. Microbiol.">
        <title>Alienimonas chondri sp. nov., a novel planctomycete isolated from the biofilm of the red alga Chondrus crispus.</title>
        <authorList>
            <person name="Vitorino I."/>
            <person name="Albuquerque L."/>
            <person name="Wiegand S."/>
            <person name="Kallscheuer N."/>
            <person name="da Costa M.S."/>
            <person name="Lobo-da-Cunha A."/>
            <person name="Jogler C."/>
            <person name="Lage O.M."/>
        </authorList>
    </citation>
    <scope>NUCLEOTIDE SEQUENCE [LARGE SCALE GENOMIC DNA]</scope>
    <source>
        <strain evidence="2 3">LzC2</strain>
    </source>
</reference>
<proteinExistence type="predicted"/>
<name>A0ABX1VJ14_9PLAN</name>
<dbReference type="Proteomes" id="UP000609651">
    <property type="component" value="Unassembled WGS sequence"/>
</dbReference>
<sequence length="72" mass="7731">MPAPQPPDPLSSQAQTPVARPSADGAAADAAPRPGRVRFEDLAGEAVEIEVEHAGQIYRLRRTKTDKLLLTK</sequence>
<organism evidence="2 3">
    <name type="scientific">Alienimonas chondri</name>
    <dbReference type="NCBI Taxonomy" id="2681879"/>
    <lineage>
        <taxon>Bacteria</taxon>
        <taxon>Pseudomonadati</taxon>
        <taxon>Planctomycetota</taxon>
        <taxon>Planctomycetia</taxon>
        <taxon>Planctomycetales</taxon>
        <taxon>Planctomycetaceae</taxon>
        <taxon>Alienimonas</taxon>
    </lineage>
</organism>
<evidence type="ECO:0000313" key="3">
    <source>
        <dbReference type="Proteomes" id="UP000609651"/>
    </source>
</evidence>
<dbReference type="InterPro" id="IPR019600">
    <property type="entry name" value="Hemin_uptake_protein_HemP"/>
</dbReference>